<feature type="domain" description="Putative DNA-binding" evidence="1">
    <location>
        <begin position="9"/>
        <end position="102"/>
    </location>
</feature>
<keyword evidence="2" id="KW-0238">DNA-binding</keyword>
<dbReference type="Pfam" id="PF09836">
    <property type="entry name" value="DUF2063"/>
    <property type="match status" value="1"/>
</dbReference>
<comment type="caution">
    <text evidence="2">The sequence shown here is derived from an EMBL/GenBank/DDBJ whole genome shotgun (WGS) entry which is preliminary data.</text>
</comment>
<protein>
    <submittedName>
        <fullName evidence="2">Putative DNA-binding protein</fullName>
    </submittedName>
</protein>
<proteinExistence type="predicted"/>
<sequence>MSAERLRLLQTWLQGAILDPAGAGDVTDVVVTTARLPAARRLAIYQHGYRSRLVDCLTAHYPVARHLLGAELFEEFAREYLAARPSRSYTLEALGAGFADHLAAGRPDLVAGEREPWIDLLYDVVRFERAFTEAHAAAGAEFREPPPPAPALGAPGWADTVVSTVECLRLVRAGFPVHAFAVAVRAGQDPPLPQPREVRLVLARTDFVVTAAELDEPRYRLLTALRDGVPLGRAGDDAGLTPPEADACLRTWTADRLIVGTNGRTSHR</sequence>
<dbReference type="GO" id="GO:0003677">
    <property type="term" value="F:DNA binding"/>
    <property type="evidence" value="ECO:0007669"/>
    <property type="project" value="UniProtKB-KW"/>
</dbReference>
<dbReference type="Proteomes" id="UP000241118">
    <property type="component" value="Unassembled WGS sequence"/>
</dbReference>
<evidence type="ECO:0000313" key="2">
    <source>
        <dbReference type="EMBL" id="PSL57268.1"/>
    </source>
</evidence>
<reference evidence="2 3" key="1">
    <citation type="submission" date="2018-03" db="EMBL/GenBank/DDBJ databases">
        <title>Genomic Encyclopedia of Type Strains, Phase III (KMG-III): the genomes of soil and plant-associated and newly described type strains.</title>
        <authorList>
            <person name="Whitman W."/>
        </authorList>
    </citation>
    <scope>NUCLEOTIDE SEQUENCE [LARGE SCALE GENOMIC DNA]</scope>
    <source>
        <strain evidence="2 3">CGMCC 4.7097</strain>
    </source>
</reference>
<organism evidence="2 3">
    <name type="scientific">Saccharothrix carnea</name>
    <dbReference type="NCBI Taxonomy" id="1280637"/>
    <lineage>
        <taxon>Bacteria</taxon>
        <taxon>Bacillati</taxon>
        <taxon>Actinomycetota</taxon>
        <taxon>Actinomycetes</taxon>
        <taxon>Pseudonocardiales</taxon>
        <taxon>Pseudonocardiaceae</taxon>
        <taxon>Saccharothrix</taxon>
    </lineage>
</organism>
<name>A0A2P8IFM0_SACCR</name>
<dbReference type="InterPro" id="IPR018640">
    <property type="entry name" value="DUF2063"/>
</dbReference>
<evidence type="ECO:0000259" key="1">
    <source>
        <dbReference type="Pfam" id="PF09836"/>
    </source>
</evidence>
<keyword evidence="3" id="KW-1185">Reference proteome</keyword>
<accession>A0A2P8IFM0</accession>
<dbReference type="EMBL" id="PYAX01000002">
    <property type="protein sequence ID" value="PSL57268.1"/>
    <property type="molecule type" value="Genomic_DNA"/>
</dbReference>
<dbReference type="Gene3D" id="1.10.150.690">
    <property type="entry name" value="DUF2063"/>
    <property type="match status" value="1"/>
</dbReference>
<dbReference type="OrthoDB" id="4146344at2"/>
<dbReference type="RefSeq" id="WP_106614237.1">
    <property type="nucleotide sequence ID" value="NZ_PYAX01000002.1"/>
</dbReference>
<dbReference type="InterPro" id="IPR044922">
    <property type="entry name" value="DUF2063_N_sf"/>
</dbReference>
<gene>
    <name evidence="2" type="ORF">B0I31_102246</name>
</gene>
<evidence type="ECO:0000313" key="3">
    <source>
        <dbReference type="Proteomes" id="UP000241118"/>
    </source>
</evidence>
<dbReference type="AlphaFoldDB" id="A0A2P8IFM0"/>